<gene>
    <name evidence="1" type="ORF">DUI87_03702</name>
</gene>
<name>A0A3M0L0X0_HIRRU</name>
<dbReference type="OrthoDB" id="9950135at2759"/>
<keyword evidence="2" id="KW-1185">Reference proteome</keyword>
<proteinExistence type="predicted"/>
<organism evidence="1 2">
    <name type="scientific">Hirundo rustica rustica</name>
    <dbReference type="NCBI Taxonomy" id="333673"/>
    <lineage>
        <taxon>Eukaryota</taxon>
        <taxon>Metazoa</taxon>
        <taxon>Chordata</taxon>
        <taxon>Craniata</taxon>
        <taxon>Vertebrata</taxon>
        <taxon>Euteleostomi</taxon>
        <taxon>Archelosauria</taxon>
        <taxon>Archosauria</taxon>
        <taxon>Dinosauria</taxon>
        <taxon>Saurischia</taxon>
        <taxon>Theropoda</taxon>
        <taxon>Coelurosauria</taxon>
        <taxon>Aves</taxon>
        <taxon>Neognathae</taxon>
        <taxon>Neoaves</taxon>
        <taxon>Telluraves</taxon>
        <taxon>Australaves</taxon>
        <taxon>Passeriformes</taxon>
        <taxon>Sylvioidea</taxon>
        <taxon>Hirundinidae</taxon>
        <taxon>Hirundo</taxon>
    </lineage>
</organism>
<protein>
    <recommendedName>
        <fullName evidence="3">Integrase zinc-binding domain-containing protein</fullName>
    </recommendedName>
</protein>
<evidence type="ECO:0000313" key="2">
    <source>
        <dbReference type="Proteomes" id="UP000269221"/>
    </source>
</evidence>
<comment type="caution">
    <text evidence="1">The sequence shown here is derived from an EMBL/GenBank/DDBJ whole genome shotgun (WGS) entry which is preliminary data.</text>
</comment>
<accession>A0A3M0L0X0</accession>
<reference evidence="1 2" key="1">
    <citation type="submission" date="2018-07" db="EMBL/GenBank/DDBJ databases">
        <title>A high quality draft genome assembly of the barn swallow (H. rustica rustica).</title>
        <authorList>
            <person name="Formenti G."/>
            <person name="Chiara M."/>
            <person name="Poveda L."/>
            <person name="Francoijs K.-J."/>
            <person name="Bonisoli-Alquati A."/>
            <person name="Canova L."/>
            <person name="Gianfranceschi L."/>
            <person name="Horner D.S."/>
            <person name="Saino N."/>
        </authorList>
    </citation>
    <scope>NUCLEOTIDE SEQUENCE [LARGE SCALE GENOMIC DNA]</scope>
    <source>
        <strain evidence="1">Chelidonia</strain>
        <tissue evidence="1">Blood</tissue>
    </source>
</reference>
<dbReference type="GO" id="GO:0003676">
    <property type="term" value="F:nucleic acid binding"/>
    <property type="evidence" value="ECO:0007669"/>
    <property type="project" value="InterPro"/>
</dbReference>
<dbReference type="InterPro" id="IPR036397">
    <property type="entry name" value="RNaseH_sf"/>
</dbReference>
<dbReference type="Proteomes" id="UP000269221">
    <property type="component" value="Unassembled WGS sequence"/>
</dbReference>
<evidence type="ECO:0000313" key="1">
    <source>
        <dbReference type="EMBL" id="RMC19098.1"/>
    </source>
</evidence>
<dbReference type="EMBL" id="QRBI01000095">
    <property type="protein sequence ID" value="RMC19098.1"/>
    <property type="molecule type" value="Genomic_DNA"/>
</dbReference>
<sequence length="210" mass="24418">MNWQCRGKPIWAADEWKDIVTRVEKLPVKVRHVDAHIPKSWANEEHQNNKQVDQAAKIEVSKIDLDWQHKGGLFLARWAHDASSNQGRDATYKWARDRGVDLTIDSIPQVIHYCETCAEIKQAKLVKPLWYVRWWSKHKYGEAWRIDYKLPETHQGKRYVLTTVEATTGWLETYPVPRTPSWTLKNKSCGDMAPLRESSLTMGPISRTAL</sequence>
<dbReference type="AlphaFoldDB" id="A0A3M0L0X0"/>
<evidence type="ECO:0008006" key="3">
    <source>
        <dbReference type="Google" id="ProtNLM"/>
    </source>
</evidence>
<dbReference type="Gene3D" id="3.30.420.10">
    <property type="entry name" value="Ribonuclease H-like superfamily/Ribonuclease H"/>
    <property type="match status" value="1"/>
</dbReference>